<dbReference type="Proteomes" id="UP000017747">
    <property type="component" value="Unassembled WGS sequence"/>
</dbReference>
<evidence type="ECO:0000256" key="1">
    <source>
        <dbReference type="SAM" id="MobiDB-lite"/>
    </source>
</evidence>
<accession>V7HZ31</accession>
<dbReference type="AlphaFoldDB" id="V7HZ31"/>
<comment type="caution">
    <text evidence="2">The sequence shown here is derived from an EMBL/GenBank/DDBJ whole genome shotgun (WGS) entry which is preliminary data.</text>
</comment>
<reference evidence="2 3" key="1">
    <citation type="journal article" date="2014" name="Genome Announc.">
        <title>Genome Sequence of Youngiibacter fragilis, the Type Strain of the Genus Youngiibacter.</title>
        <authorList>
            <person name="Wawrik C.B."/>
            <person name="Callaghan A.V."/>
            <person name="Stamps B.W."/>
            <person name="Wawrik B."/>
        </authorList>
    </citation>
    <scope>NUCLEOTIDE SEQUENCE [LARGE SCALE GENOMIC DNA]</scope>
    <source>
        <strain evidence="2 3">232.1</strain>
    </source>
</reference>
<feature type="region of interest" description="Disordered" evidence="1">
    <location>
        <begin position="1"/>
        <end position="45"/>
    </location>
</feature>
<name>V7HZ31_9CLOT</name>
<gene>
    <name evidence="2" type="ORF">T472_0218090</name>
</gene>
<proteinExistence type="predicted"/>
<evidence type="ECO:0000313" key="2">
    <source>
        <dbReference type="EMBL" id="ETA79230.1"/>
    </source>
</evidence>
<sequence>MMSAFRKPLLTMNSPRPGAGLQHFRKEKSQEAKASEVSALTSHIS</sequence>
<evidence type="ECO:0000313" key="3">
    <source>
        <dbReference type="Proteomes" id="UP000017747"/>
    </source>
</evidence>
<organism evidence="2 3">
    <name type="scientific">Youngiibacter fragilis 232.1</name>
    <dbReference type="NCBI Taxonomy" id="994573"/>
    <lineage>
        <taxon>Bacteria</taxon>
        <taxon>Bacillati</taxon>
        <taxon>Bacillota</taxon>
        <taxon>Clostridia</taxon>
        <taxon>Eubacteriales</taxon>
        <taxon>Clostridiaceae</taxon>
        <taxon>Youngiibacter</taxon>
    </lineage>
</organism>
<keyword evidence="3" id="KW-1185">Reference proteome</keyword>
<dbReference type="EMBL" id="AXUN02000221">
    <property type="protein sequence ID" value="ETA79230.1"/>
    <property type="molecule type" value="Genomic_DNA"/>
</dbReference>
<protein>
    <submittedName>
        <fullName evidence="2">Uncharacterized protein</fullName>
    </submittedName>
</protein>